<organism evidence="1 2">
    <name type="scientific">Pyricularia oryzae</name>
    <name type="common">Rice blast fungus</name>
    <name type="synonym">Magnaporthe oryzae</name>
    <dbReference type="NCBI Taxonomy" id="318829"/>
    <lineage>
        <taxon>Eukaryota</taxon>
        <taxon>Fungi</taxon>
        <taxon>Dikarya</taxon>
        <taxon>Ascomycota</taxon>
        <taxon>Pezizomycotina</taxon>
        <taxon>Sordariomycetes</taxon>
        <taxon>Sordariomycetidae</taxon>
        <taxon>Magnaporthales</taxon>
        <taxon>Pyriculariaceae</taxon>
        <taxon>Pyricularia</taxon>
    </lineage>
</organism>
<evidence type="ECO:0000313" key="2">
    <source>
        <dbReference type="Proteomes" id="UP000294847"/>
    </source>
</evidence>
<dbReference type="AlphaFoldDB" id="A0A4P7N0Y5"/>
<accession>A0A4P7N0Y5</accession>
<evidence type="ECO:0000313" key="1">
    <source>
        <dbReference type="EMBL" id="QBZ55997.1"/>
    </source>
</evidence>
<reference evidence="1 2" key="1">
    <citation type="journal article" date="2019" name="Mol. Biol. Evol.">
        <title>Blast fungal genomes show frequent chromosomal changes, gene gains and losses, and effector gene turnover.</title>
        <authorList>
            <person name="Gomez Luciano L.B."/>
            <person name="Jason Tsai I."/>
            <person name="Chuma I."/>
            <person name="Tosa Y."/>
            <person name="Chen Y.H."/>
            <person name="Li J.Y."/>
            <person name="Li M.Y."/>
            <person name="Jade Lu M.Y."/>
            <person name="Nakayashiki H."/>
            <person name="Li W.H."/>
        </authorList>
    </citation>
    <scope>NUCLEOTIDE SEQUENCE [LARGE SCALE GENOMIC DNA]</scope>
    <source>
        <strain evidence="1">MZ5-1-6</strain>
    </source>
</reference>
<gene>
    <name evidence="1" type="ORF">PoMZ_00903</name>
</gene>
<protein>
    <submittedName>
        <fullName evidence="1">Uncharacterized protein</fullName>
    </submittedName>
</protein>
<dbReference type="Proteomes" id="UP000294847">
    <property type="component" value="Chromosome 2"/>
</dbReference>
<name>A0A4P7N0Y5_PYROR</name>
<proteinExistence type="predicted"/>
<dbReference type="EMBL" id="CP034205">
    <property type="protein sequence ID" value="QBZ55997.1"/>
    <property type="molecule type" value="Genomic_DNA"/>
</dbReference>
<sequence length="60" mass="6327">MYGKYSIFVGPGHFAKVRKDHNRPPDARSAPAYLSFTIRAGGQAGTGGCAQFGSFHALVG</sequence>